<dbReference type="InterPro" id="IPR002104">
    <property type="entry name" value="Integrase_catalytic"/>
</dbReference>
<dbReference type="RefSeq" id="WP_214787919.1">
    <property type="nucleotide sequence ID" value="NZ_JANIEL010000056.1"/>
</dbReference>
<dbReference type="InterPro" id="IPR013762">
    <property type="entry name" value="Integrase-like_cat_sf"/>
</dbReference>
<comment type="similarity">
    <text evidence="1">Belongs to the 'phage' integrase family.</text>
</comment>
<accession>A0ABW2PK28</accession>
<keyword evidence="2 4" id="KW-0238">DNA-binding</keyword>
<dbReference type="SUPFAM" id="SSF56349">
    <property type="entry name" value="DNA breaking-rejoining enzymes"/>
    <property type="match status" value="1"/>
</dbReference>
<evidence type="ECO:0000256" key="1">
    <source>
        <dbReference type="ARBA" id="ARBA00008857"/>
    </source>
</evidence>
<evidence type="ECO:0000313" key="8">
    <source>
        <dbReference type="Proteomes" id="UP001596439"/>
    </source>
</evidence>
<dbReference type="Gene3D" id="1.10.443.10">
    <property type="entry name" value="Intergrase catalytic core"/>
    <property type="match status" value="1"/>
</dbReference>
<dbReference type="Proteomes" id="UP001596439">
    <property type="component" value="Unassembled WGS sequence"/>
</dbReference>
<evidence type="ECO:0000256" key="3">
    <source>
        <dbReference type="ARBA" id="ARBA00023172"/>
    </source>
</evidence>
<dbReference type="PROSITE" id="PS51898">
    <property type="entry name" value="TYR_RECOMBINASE"/>
    <property type="match status" value="1"/>
</dbReference>
<keyword evidence="8" id="KW-1185">Reference proteome</keyword>
<evidence type="ECO:0000313" key="7">
    <source>
        <dbReference type="EMBL" id="MFC7389739.1"/>
    </source>
</evidence>
<dbReference type="InterPro" id="IPR044068">
    <property type="entry name" value="CB"/>
</dbReference>
<dbReference type="InterPro" id="IPR011010">
    <property type="entry name" value="DNA_brk_join_enz"/>
</dbReference>
<proteinExistence type="inferred from homology"/>
<evidence type="ECO:0000259" key="5">
    <source>
        <dbReference type="PROSITE" id="PS51898"/>
    </source>
</evidence>
<reference evidence="8" key="1">
    <citation type="journal article" date="2019" name="Int. J. Syst. Evol. Microbiol.">
        <title>The Global Catalogue of Microorganisms (GCM) 10K type strain sequencing project: providing services to taxonomists for standard genome sequencing and annotation.</title>
        <authorList>
            <consortium name="The Broad Institute Genomics Platform"/>
            <consortium name="The Broad Institute Genome Sequencing Center for Infectious Disease"/>
            <person name="Wu L."/>
            <person name="Ma J."/>
        </authorList>
    </citation>
    <scope>NUCLEOTIDE SEQUENCE [LARGE SCALE GENOMIC DNA]</scope>
    <source>
        <strain evidence="8">CCUG 55590</strain>
    </source>
</reference>
<dbReference type="InterPro" id="IPR010998">
    <property type="entry name" value="Integrase_recombinase_N"/>
</dbReference>
<keyword evidence="3" id="KW-0233">DNA recombination</keyword>
<dbReference type="Pfam" id="PF00589">
    <property type="entry name" value="Phage_integrase"/>
    <property type="match status" value="1"/>
</dbReference>
<feature type="domain" description="Tyr recombinase" evidence="5">
    <location>
        <begin position="167"/>
        <end position="367"/>
    </location>
</feature>
<dbReference type="InterPro" id="IPR050090">
    <property type="entry name" value="Tyrosine_recombinase_XerCD"/>
</dbReference>
<dbReference type="CDD" id="cd01189">
    <property type="entry name" value="INT_ICEBs1_C_like"/>
    <property type="match status" value="1"/>
</dbReference>
<dbReference type="PANTHER" id="PTHR30349:SF64">
    <property type="entry name" value="PROPHAGE INTEGRASE INTD-RELATED"/>
    <property type="match status" value="1"/>
</dbReference>
<evidence type="ECO:0000256" key="2">
    <source>
        <dbReference type="ARBA" id="ARBA00023125"/>
    </source>
</evidence>
<name>A0ABW2PK28_9BACL</name>
<dbReference type="PROSITE" id="PS51900">
    <property type="entry name" value="CB"/>
    <property type="match status" value="1"/>
</dbReference>
<dbReference type="Gene3D" id="1.10.150.130">
    <property type="match status" value="1"/>
</dbReference>
<comment type="caution">
    <text evidence="7">The sequence shown here is derived from an EMBL/GenBank/DDBJ whole genome shotgun (WGS) entry which is preliminary data.</text>
</comment>
<dbReference type="EMBL" id="JBHTCE010000001">
    <property type="protein sequence ID" value="MFC7389739.1"/>
    <property type="molecule type" value="Genomic_DNA"/>
</dbReference>
<dbReference type="PANTHER" id="PTHR30349">
    <property type="entry name" value="PHAGE INTEGRASE-RELATED"/>
    <property type="match status" value="1"/>
</dbReference>
<organism evidence="7 8">
    <name type="scientific">Exiguobacterium aestuarii</name>
    <dbReference type="NCBI Taxonomy" id="273527"/>
    <lineage>
        <taxon>Bacteria</taxon>
        <taxon>Bacillati</taxon>
        <taxon>Bacillota</taxon>
        <taxon>Bacilli</taxon>
        <taxon>Bacillales</taxon>
        <taxon>Bacillales Family XII. Incertae Sedis</taxon>
        <taxon>Exiguobacterium</taxon>
    </lineage>
</organism>
<evidence type="ECO:0000256" key="4">
    <source>
        <dbReference type="PROSITE-ProRule" id="PRU01248"/>
    </source>
</evidence>
<protein>
    <submittedName>
        <fullName evidence="7">Tyrosine-type recombinase/integrase</fullName>
    </submittedName>
</protein>
<sequence>MAKIKKNEKNGKWEVRLSLGFNEEGKRVQRYFSDERKKTVEYWVADQIRAQKEGEFVKVRPKGRVGEVLDDWLEFYIKTTMAKTTYNTYTSFVENAPGWFKRLNIDKVKPQHCLRLLREYLDMGLQPNTVNIRRRVYIGFFSWARRMDYYSGDNPMAAVKKLSEGYKEYKTLTPDELKRYLEATDETMANGYRTAVHSITYTGMRAREATALRWSDIDFDRKQVTIARTAIETKGGYSFEQTKGKKARVVTIPEQLIRFLEKSRLRQKYDMVKFGWRNDEDLVCLGIKGAYVWYSGLRRRQKLTVQAAEIPEITMHELRHTHATLPIKAGVHAKVIQERLGHADAKTTMDTYAHVLHTTQGDTAELFSMLIEDVKKPL</sequence>
<feature type="domain" description="Core-binding (CB)" evidence="6">
    <location>
        <begin position="67"/>
        <end position="145"/>
    </location>
</feature>
<gene>
    <name evidence="7" type="ORF">ACFQO8_06245</name>
</gene>
<evidence type="ECO:0000259" key="6">
    <source>
        <dbReference type="PROSITE" id="PS51900"/>
    </source>
</evidence>